<keyword evidence="6" id="KW-0732">Signal</keyword>
<dbReference type="SUPFAM" id="SSF52266">
    <property type="entry name" value="SGNH hydrolase"/>
    <property type="match status" value="1"/>
</dbReference>
<dbReference type="InParanoid" id="D8U3D9"/>
<feature type="domain" description="Glucosyltransferase 24 catalytic" evidence="14">
    <location>
        <begin position="1876"/>
        <end position="2093"/>
    </location>
</feature>
<evidence type="ECO:0008006" key="17">
    <source>
        <dbReference type="Google" id="ProtNLM"/>
    </source>
</evidence>
<feature type="domain" description="UGGT thioredoxin-like" evidence="10">
    <location>
        <begin position="398"/>
        <end position="577"/>
    </location>
</feature>
<dbReference type="RefSeq" id="XP_002953136.1">
    <property type="nucleotide sequence ID" value="XM_002953090.1"/>
</dbReference>
<reference evidence="15 16" key="1">
    <citation type="journal article" date="2010" name="Science">
        <title>Genomic analysis of organismal complexity in the multicellular green alga Volvox carteri.</title>
        <authorList>
            <person name="Prochnik S.E."/>
            <person name="Umen J."/>
            <person name="Nedelcu A.M."/>
            <person name="Hallmann A."/>
            <person name="Miller S.M."/>
            <person name="Nishii I."/>
            <person name="Ferris P."/>
            <person name="Kuo A."/>
            <person name="Mitros T."/>
            <person name="Fritz-Laylin L.K."/>
            <person name="Hellsten U."/>
            <person name="Chapman J."/>
            <person name="Simakov O."/>
            <person name="Rensing S.A."/>
            <person name="Terry A."/>
            <person name="Pangilinan J."/>
            <person name="Kapitonov V."/>
            <person name="Jurka J."/>
            <person name="Salamov A."/>
            <person name="Shapiro H."/>
            <person name="Schmutz J."/>
            <person name="Grimwood J."/>
            <person name="Lindquist E."/>
            <person name="Lucas S."/>
            <person name="Grigoriev I.V."/>
            <person name="Schmitt R."/>
            <person name="Kirk D."/>
            <person name="Rokhsar D.S."/>
        </authorList>
    </citation>
    <scope>NUCLEOTIDE SEQUENCE [LARGE SCALE GENOMIC DNA]</scope>
    <source>
        <strain evidence="16">f. Nagariensis / Eve</strain>
    </source>
</reference>
<evidence type="ECO:0000256" key="7">
    <source>
        <dbReference type="ARBA" id="ARBA00022824"/>
    </source>
</evidence>
<keyword evidence="8" id="KW-0325">Glycoprotein</keyword>
<comment type="pathway">
    <text evidence="3">Protein modification; protein glycosylation.</text>
</comment>
<dbReference type="STRING" id="3068.D8U3D9"/>
<evidence type="ECO:0000256" key="3">
    <source>
        <dbReference type="ARBA" id="ARBA00004922"/>
    </source>
</evidence>
<feature type="compositionally biased region" description="Low complexity" evidence="9">
    <location>
        <begin position="504"/>
        <end position="522"/>
    </location>
</feature>
<feature type="compositionally biased region" description="Acidic residues" evidence="9">
    <location>
        <begin position="1800"/>
        <end position="1827"/>
    </location>
</feature>
<dbReference type="OrthoDB" id="27683at2759"/>
<dbReference type="Pfam" id="PF18402">
    <property type="entry name" value="Thioredoxin_14"/>
    <property type="match status" value="1"/>
</dbReference>
<evidence type="ECO:0000256" key="4">
    <source>
        <dbReference type="ARBA" id="ARBA00006351"/>
    </source>
</evidence>
<dbReference type="Gene3D" id="3.90.550.10">
    <property type="entry name" value="Spore Coat Polysaccharide Biosynthesis Protein SpsA, Chain A"/>
    <property type="match status" value="1"/>
</dbReference>
<name>D8U3D9_VOLCA</name>
<dbReference type="SUPFAM" id="SSF53448">
    <property type="entry name" value="Nucleotide-diphospho-sugar transferases"/>
    <property type="match status" value="1"/>
</dbReference>
<dbReference type="Pfam" id="PF18400">
    <property type="entry name" value="Thioredoxin_12"/>
    <property type="match status" value="1"/>
</dbReference>
<dbReference type="Pfam" id="PF18404">
    <property type="entry name" value="Glyco_transf_24"/>
    <property type="match status" value="2"/>
</dbReference>
<keyword evidence="16" id="KW-1185">Reference proteome</keyword>
<evidence type="ECO:0000256" key="8">
    <source>
        <dbReference type="ARBA" id="ARBA00023180"/>
    </source>
</evidence>
<feature type="domain" description="UDP-glucose:glycoprotein glucosyltransferase thioredoxin-like" evidence="13">
    <location>
        <begin position="1180"/>
        <end position="1377"/>
    </location>
</feature>
<dbReference type="FunCoup" id="D8U3D9">
    <property type="interactions" value="1844"/>
</dbReference>
<comment type="subcellular location">
    <subcellularLocation>
        <location evidence="2">Endoplasmic reticulum lumen</location>
    </subcellularLocation>
</comment>
<evidence type="ECO:0000256" key="9">
    <source>
        <dbReference type="SAM" id="MobiDB-lite"/>
    </source>
</evidence>
<dbReference type="GO" id="GO:0018279">
    <property type="term" value="P:protein N-linked glycosylation via asparagine"/>
    <property type="evidence" value="ECO:0007669"/>
    <property type="project" value="TreeGrafter"/>
</dbReference>
<evidence type="ECO:0000256" key="1">
    <source>
        <dbReference type="ARBA" id="ARBA00001913"/>
    </source>
</evidence>
<comment type="similarity">
    <text evidence="4">Belongs to the glycosyltransferase 8 family.</text>
</comment>
<dbReference type="EMBL" id="GL378355">
    <property type="protein sequence ID" value="EFJ45735.1"/>
    <property type="molecule type" value="Genomic_DNA"/>
</dbReference>
<dbReference type="Pfam" id="PF18403">
    <property type="entry name" value="Thioredoxin_15"/>
    <property type="match status" value="1"/>
</dbReference>
<feature type="domain" description="UGGT thioredoxin-like" evidence="11">
    <location>
        <begin position="710"/>
        <end position="833"/>
    </location>
</feature>
<dbReference type="KEGG" id="vcn:VOLCADRAFT_105823"/>
<dbReference type="PANTHER" id="PTHR11226:SF0">
    <property type="entry name" value="UDP-GLUCOSE:GLYCOPROTEIN GLUCOSYLTRANSFERASE"/>
    <property type="match status" value="1"/>
</dbReference>
<dbReference type="InterPro" id="IPR040693">
    <property type="entry name" value="UGGT_TRXL_1"/>
</dbReference>
<feature type="region of interest" description="Disordered" evidence="9">
    <location>
        <begin position="1800"/>
        <end position="1840"/>
    </location>
</feature>
<dbReference type="InterPro" id="IPR009448">
    <property type="entry name" value="UDP-g_GGtrans"/>
</dbReference>
<dbReference type="InterPro" id="IPR040525">
    <property type="entry name" value="UGGT_TRXL_4"/>
</dbReference>
<dbReference type="GO" id="GO:0005788">
    <property type="term" value="C:endoplasmic reticulum lumen"/>
    <property type="evidence" value="ECO:0007669"/>
    <property type="project" value="UniProtKB-SubCell"/>
</dbReference>
<dbReference type="Pfam" id="PF18401">
    <property type="entry name" value="Thioredoxin_13"/>
    <property type="match status" value="1"/>
</dbReference>
<dbReference type="GO" id="GO:0036503">
    <property type="term" value="P:ERAD pathway"/>
    <property type="evidence" value="ECO:0007669"/>
    <property type="project" value="TreeGrafter"/>
</dbReference>
<dbReference type="InterPro" id="IPR036514">
    <property type="entry name" value="SGNH_hydro_sf"/>
</dbReference>
<evidence type="ECO:0000259" key="10">
    <source>
        <dbReference type="Pfam" id="PF18400"/>
    </source>
</evidence>
<proteinExistence type="inferred from homology"/>
<protein>
    <recommendedName>
        <fullName evidence="17">UDP-glucose:glycoprotein glucosyltransferase</fullName>
    </recommendedName>
</protein>
<evidence type="ECO:0000259" key="13">
    <source>
        <dbReference type="Pfam" id="PF18403"/>
    </source>
</evidence>
<accession>D8U3D9</accession>
<dbReference type="Pfam" id="PF06427">
    <property type="entry name" value="UDP-g_GGTase"/>
    <property type="match status" value="1"/>
</dbReference>
<feature type="region of interest" description="Disordered" evidence="9">
    <location>
        <begin position="1251"/>
        <end position="1275"/>
    </location>
</feature>
<feature type="region of interest" description="Disordered" evidence="9">
    <location>
        <begin position="504"/>
        <end position="526"/>
    </location>
</feature>
<organism evidence="16">
    <name type="scientific">Volvox carteri f. nagariensis</name>
    <dbReference type="NCBI Taxonomy" id="3068"/>
    <lineage>
        <taxon>Eukaryota</taxon>
        <taxon>Viridiplantae</taxon>
        <taxon>Chlorophyta</taxon>
        <taxon>core chlorophytes</taxon>
        <taxon>Chlorophyceae</taxon>
        <taxon>CS clade</taxon>
        <taxon>Chlamydomonadales</taxon>
        <taxon>Volvocaceae</taxon>
        <taxon>Volvox</taxon>
    </lineage>
</organism>
<comment type="cofactor">
    <cofactor evidence="1">
        <name>Ca(2+)</name>
        <dbReference type="ChEBI" id="CHEBI:29108"/>
    </cofactor>
</comment>
<dbReference type="GeneID" id="9622143"/>
<evidence type="ECO:0000256" key="5">
    <source>
        <dbReference type="ARBA" id="ARBA00022679"/>
    </source>
</evidence>
<evidence type="ECO:0000313" key="15">
    <source>
        <dbReference type="EMBL" id="EFJ45735.1"/>
    </source>
</evidence>
<dbReference type="InterPro" id="IPR040497">
    <property type="entry name" value="Glyco_transf_24"/>
</dbReference>
<feature type="compositionally biased region" description="Pro residues" evidence="9">
    <location>
        <begin position="2188"/>
        <end position="2198"/>
    </location>
</feature>
<dbReference type="GO" id="GO:0003980">
    <property type="term" value="F:UDP-glucose:glycoprotein glucosyltransferase activity"/>
    <property type="evidence" value="ECO:0007669"/>
    <property type="project" value="InterPro"/>
</dbReference>
<dbReference type="UniPathway" id="UPA00378"/>
<keyword evidence="5" id="KW-0808">Transferase</keyword>
<dbReference type="eggNOG" id="KOG1879">
    <property type="taxonomic scope" value="Eukaryota"/>
</dbReference>
<dbReference type="Proteomes" id="UP000001058">
    <property type="component" value="Unassembled WGS sequence"/>
</dbReference>
<feature type="domain" description="UGGT thioredoxin-like" evidence="12">
    <location>
        <begin position="864"/>
        <end position="1140"/>
    </location>
</feature>
<dbReference type="InterPro" id="IPR040692">
    <property type="entry name" value="UGGT_TRXL_3"/>
</dbReference>
<dbReference type="GO" id="GO:0051082">
    <property type="term" value="F:unfolded protein binding"/>
    <property type="evidence" value="ECO:0007669"/>
    <property type="project" value="TreeGrafter"/>
</dbReference>
<evidence type="ECO:0000256" key="2">
    <source>
        <dbReference type="ARBA" id="ARBA00004319"/>
    </source>
</evidence>
<feature type="region of interest" description="Disordered" evidence="9">
    <location>
        <begin position="2180"/>
        <end position="2233"/>
    </location>
</feature>
<evidence type="ECO:0000259" key="14">
    <source>
        <dbReference type="Pfam" id="PF18404"/>
    </source>
</evidence>
<dbReference type="CDD" id="cd00229">
    <property type="entry name" value="SGNH_hydrolase"/>
    <property type="match status" value="1"/>
</dbReference>
<evidence type="ECO:0000259" key="11">
    <source>
        <dbReference type="Pfam" id="PF18401"/>
    </source>
</evidence>
<dbReference type="InterPro" id="IPR040694">
    <property type="entry name" value="UGGT_TRXL_2"/>
</dbReference>
<feature type="compositionally biased region" description="Acidic residues" evidence="9">
    <location>
        <begin position="657"/>
        <end position="669"/>
    </location>
</feature>
<sequence length="2233" mass="239817">MNATRPLKVGVVGGSISWGTGATMRGERDWFSLFMSWLASVSSYPVTGRNGCIPGTPSHYMVLCLEHSVDVDLDLVLVEYVFNDGLDDCDCIRNNGVVKSVEQLLRKLMDLPSRPAVVMVQVPHVRSKDFDPFFRTSEDLEGALAAYYDIPTVSLRDALYPLNVHRPTEGFLWNQTYNEHHPGDAGHKALADIVVHLIQETALGLLSYPPSREEAAKLERPLLPPMYTGNLPPSTSVCLVGHTFTSLVTYAQGWSWVNEGTEEKPKWGYVATEPGSRLVVRLPDTLPPGGRHAAAAAVPVLLHYLQSYAGMGKARVECGGGGCNCSTVVVDALHLGRSSQTYMALVMVEGLGLMAGEGEAGTKREGDDGAAAPAGCELSVTVLEETSSILDGGHKFKAEEDAALIWPFLDRMSSLSPDATGTDLDDAACWRSITETAAELVSPSVGKLIPLTLGSRQYGAKLQMVRQLAEQFHPHEVSTATASCCFVALEGQVATTPQQLADLLTSSSSSPSSSLSTSSSSTNPDSEQLFSFEHIYRGKATGSLGGAETSRVAILYGSPGLPCFGPLYEQLKTAVDEQSVGDGSGGGNGLMFAFRPLLTTTCEPLSGCARAGTGGQLLLPGWGVEAALKNTEYSAMDDKEVARQRQQQQQQGGTEGSGDDEEGAAEEADFGSGDDAVVKGFRLDVLAARRPDLRSELLTFRDQLLAADDEESAELKVWDLRDVGLQATQRILGSSDPLALLAEISQNFPGIVSSLSRQVVSSSLKNAVTHNQQMVSAGANFLLLNGLAVDVNNLDFFGFLSRLRSEMRLRDSLVGAPLELSPNLAKQVLAARAEDGAAAGAGGGGAGGEGEPRLSLGSTSSAMSKHVAFLNDLERDPRFQRFGRNLAELLNTFPGRLRPLARNVFTSVVVVEPLCSESLELVANIDRMWQGGYPIRFGGERFGRGFATLKEAFGPAAAWRMWIDAAEAVTSGYYSDPQEVVEAAFTSAWGAAARSPPPGTRAKTAARKSTSDALKMLKEGSGYAAEVGMQLMETASWLMIKGLVAPPPAAAVAAAATPAADRDEDAERCTAPPVVWMNGLTAKAGGSSPAEDIMYKVMGEMQRLQEAIYFGRMDDNSGGGDALAAVLEMFGAVERLNQRIVGPKARNAQVLNLVPLLRHPAHETLRMLYRESGSEDGDGTPYVAPVTHYVAADLANEEGRQLVAESLRLLSEVLPSSSSRDCRLVLVANPSQPAAAPSLLEALVEGGMRQLESGGRDKPLAPLHSTHPGSHFPISTSSNMHGLDVVSYLSRLMSDSALAAGSGGEAAGGGGEVEEQTQEAIKYAEEAGLDGEAIKSFLAKAVDESLTYRAVQADLCRTVFKLEPGAAAVISNGRVTPVYKPSEEHSLPNIFVPTKPSFQIHLELLAEDLSLLQRVTSGGMAGSVAKAVERAYSEGLQRLPADLPSGVSASDALSEISSTVVSALSAASRAAASAGSQEGSGGASRLGPGASLQLQQMMAMLKRKAVEVSGGPDPPFHLEAVLNPLSRSAQRLTSLLLVLREALGPSMSLTLNPQKDITEMPLKSYYRRVQEAGLGGQGGKLRGAARVYALPSGLAPGSGPPGPPTAYFSRLPARRVLTLNLDAPEAWLVEPAAALYDLDNLRLEDVAGEVAFAEFELDALMLTGSCVDVTASGRMTPPRGLQLHLGTPTQPHTVDTLVMANLAYFQLKAAPGRWLLSLAPGRSRDLYLLQSSTGTSRDVFAEEEEGSGEAERVAGALVRTGGGGGGDDVSTQVLISSFMGKHMILRVRKRPGMEAEDVLQADGTADDAYDTWDPDLEDDEYADDDDDKAPPAPSSGGLLGKVSSLLSGSAKGGSGGAGGELAASKKQRQLRGGDTINVFTVASGHMYERLQKIMILSVLRHTKSRVKFWIIKNYMSPQHKQVIPAMAEQFGFDYEFVTYKWPHWLHKQTDKQRLIWAYKILFLDVLFPLGVDRIIFVDSDQVVHADLAELYHKDIKGAPYAYTPFCDNNKEMDEYRFWKGGFWRDHLQGKPYHISALYLVDLKRFRQIAAGDQLRVLYDQLSKDPNSLANLDQDLPNYAQHSIRIFSLPQVWCGVVWVGDFGAGFRNRDVMGMCEEWLWCESWCGNVTKAKAKTIDLCNNPKTKEPKLTAARRIIGPLWEELDRQQEEVTRMVQSMLEAREEAGPPGSALPPPQPPAVGEPAGHGQEEEGLDMSWEAADQRHESHHASDRTEL</sequence>
<evidence type="ECO:0000259" key="12">
    <source>
        <dbReference type="Pfam" id="PF18402"/>
    </source>
</evidence>
<dbReference type="InterPro" id="IPR029044">
    <property type="entry name" value="Nucleotide-diphossugar_trans"/>
</dbReference>
<keyword evidence="7" id="KW-0256">Endoplasmic reticulum</keyword>
<dbReference type="PANTHER" id="PTHR11226">
    <property type="entry name" value="UDP-GLUCOSE GLYCOPROTEIN:GLUCOSYLTRANSFERASE"/>
    <property type="match status" value="1"/>
</dbReference>
<dbReference type="Gene3D" id="3.40.50.1110">
    <property type="entry name" value="SGNH hydrolase"/>
    <property type="match status" value="1"/>
</dbReference>
<evidence type="ECO:0000313" key="16">
    <source>
        <dbReference type="Proteomes" id="UP000001058"/>
    </source>
</evidence>
<feature type="domain" description="Glucosyltransferase 24 catalytic" evidence="14">
    <location>
        <begin position="2110"/>
        <end position="2167"/>
    </location>
</feature>
<feature type="compositionally biased region" description="Basic and acidic residues" evidence="9">
    <location>
        <begin position="2218"/>
        <end position="2233"/>
    </location>
</feature>
<feature type="region of interest" description="Disordered" evidence="9">
    <location>
        <begin position="637"/>
        <end position="672"/>
    </location>
</feature>
<evidence type="ECO:0000256" key="6">
    <source>
        <dbReference type="ARBA" id="ARBA00022729"/>
    </source>
</evidence>
<dbReference type="CDD" id="cd06432">
    <property type="entry name" value="GT8_HUGT1_C_like"/>
    <property type="match status" value="1"/>
</dbReference>
<gene>
    <name evidence="15" type="ORF">VOLCADRAFT_105823</name>
</gene>